<evidence type="ECO:0000313" key="2">
    <source>
        <dbReference type="EMBL" id="QCT02216.1"/>
    </source>
</evidence>
<dbReference type="SUPFAM" id="SSF53850">
    <property type="entry name" value="Periplasmic binding protein-like II"/>
    <property type="match status" value="1"/>
</dbReference>
<sequence>MRRRKYGFLFAVLLLSLTSLSPSFDITPSGVRELPGEALLPADPSPGLEKPDPGPITVGVSMGEKELTQLNQWNEQFMELNSIEVNIENMEDWDEGSMTERLRLGEGPDILLLDSHYIKPLAIKGLLFPLEAVPSGIPESALPAGLLPLLQWNGYQWGIPLDADPYVMVYEAGKEPPEPAAYREQRSPLFSIDPADPYAFAAAVFAAGGNPEQPGEEETAKLDIPSFSKLLLQESTEEYQKRIAEGSAELAPLRIAAASDVNQDWPEGYEVMLLAPDNSGFAPVIQSRSFALTGGRETSSTALTWVGAMTQAAARSDEWLSVTGRYSLLSSGTVMDDSAITPLPAPLAFESLDTYLQQGASAQLTFGEPEGFPVYESSIQQLLSE</sequence>
<name>A0A4P8XI31_9BACL</name>
<dbReference type="Gene3D" id="3.40.190.10">
    <property type="entry name" value="Periplasmic binding protein-like II"/>
    <property type="match status" value="1"/>
</dbReference>
<evidence type="ECO:0000313" key="3">
    <source>
        <dbReference type="Proteomes" id="UP000300879"/>
    </source>
</evidence>
<feature type="signal peptide" evidence="1">
    <location>
        <begin position="1"/>
        <end position="21"/>
    </location>
</feature>
<dbReference type="EMBL" id="CP040396">
    <property type="protein sequence ID" value="QCT02216.1"/>
    <property type="molecule type" value="Genomic_DNA"/>
</dbReference>
<reference evidence="2 3" key="1">
    <citation type="submission" date="2019-05" db="EMBL/GenBank/DDBJ databases">
        <authorList>
            <person name="Chen C."/>
        </authorList>
    </citation>
    <scope>NUCLEOTIDE SEQUENCE [LARGE SCALE GENOMIC DNA]</scope>
    <source>
        <strain evidence="2 3">HB172198</strain>
    </source>
</reference>
<dbReference type="AlphaFoldDB" id="A0A4P8XI31"/>
<dbReference type="RefSeq" id="WP_138225272.1">
    <property type="nucleotide sequence ID" value="NZ_CP040396.1"/>
</dbReference>
<dbReference type="OrthoDB" id="2585476at2"/>
<feature type="chain" id="PRO_5039384963" evidence="1">
    <location>
        <begin position="22"/>
        <end position="385"/>
    </location>
</feature>
<protein>
    <submittedName>
        <fullName evidence="2">Extracellular solute-binding protein family 1</fullName>
    </submittedName>
</protein>
<keyword evidence="3" id="KW-1185">Reference proteome</keyword>
<dbReference type="KEGG" id="palo:E6C60_1500"/>
<evidence type="ECO:0000256" key="1">
    <source>
        <dbReference type="SAM" id="SignalP"/>
    </source>
</evidence>
<keyword evidence="1" id="KW-0732">Signal</keyword>
<proteinExistence type="predicted"/>
<dbReference type="Proteomes" id="UP000300879">
    <property type="component" value="Chromosome"/>
</dbReference>
<accession>A0A4P8XI31</accession>
<gene>
    <name evidence="2" type="ORF">E6C60_1500</name>
</gene>
<organism evidence="2 3">
    <name type="scientific">Paenibacillus algicola</name>
    <dbReference type="NCBI Taxonomy" id="2565926"/>
    <lineage>
        <taxon>Bacteria</taxon>
        <taxon>Bacillati</taxon>
        <taxon>Bacillota</taxon>
        <taxon>Bacilli</taxon>
        <taxon>Bacillales</taxon>
        <taxon>Paenibacillaceae</taxon>
        <taxon>Paenibacillus</taxon>
    </lineage>
</organism>